<evidence type="ECO:0000313" key="4">
    <source>
        <dbReference type="Proteomes" id="UP001443914"/>
    </source>
</evidence>
<dbReference type="Proteomes" id="UP001443914">
    <property type="component" value="Unassembled WGS sequence"/>
</dbReference>
<sequence length="154" mass="17375">MVESGRALSVVDSFTKEKTRLDEQEISYQEDEVFYKVVGGRKKGKVFGVGNADSLFFGPSGSAAATSAKSYAPGLLTQLQTQHEQLLKETAEKLNKDNEERLRQMQSQMEIDMMRKFEERLVQLSLTYNPRITPRSRDSHEDDGDTSSSFQSVV</sequence>
<gene>
    <name evidence="3" type="ORF">RND81_04G151300</name>
</gene>
<evidence type="ECO:0000256" key="2">
    <source>
        <dbReference type="SAM" id="MobiDB-lite"/>
    </source>
</evidence>
<keyword evidence="1" id="KW-0175">Coiled coil</keyword>
<evidence type="ECO:0000313" key="3">
    <source>
        <dbReference type="EMBL" id="KAK9734604.1"/>
    </source>
</evidence>
<evidence type="ECO:0000256" key="1">
    <source>
        <dbReference type="SAM" id="Coils"/>
    </source>
</evidence>
<accession>A0AAW1LHU3</accession>
<organism evidence="3 4">
    <name type="scientific">Saponaria officinalis</name>
    <name type="common">Common soapwort</name>
    <name type="synonym">Lychnis saponaria</name>
    <dbReference type="NCBI Taxonomy" id="3572"/>
    <lineage>
        <taxon>Eukaryota</taxon>
        <taxon>Viridiplantae</taxon>
        <taxon>Streptophyta</taxon>
        <taxon>Embryophyta</taxon>
        <taxon>Tracheophyta</taxon>
        <taxon>Spermatophyta</taxon>
        <taxon>Magnoliopsida</taxon>
        <taxon>eudicotyledons</taxon>
        <taxon>Gunneridae</taxon>
        <taxon>Pentapetalae</taxon>
        <taxon>Caryophyllales</taxon>
        <taxon>Caryophyllaceae</taxon>
        <taxon>Caryophylleae</taxon>
        <taxon>Saponaria</taxon>
    </lineage>
</organism>
<protein>
    <submittedName>
        <fullName evidence="3">Uncharacterized protein</fullName>
    </submittedName>
</protein>
<keyword evidence="4" id="KW-1185">Reference proteome</keyword>
<comment type="caution">
    <text evidence="3">The sequence shown here is derived from an EMBL/GenBank/DDBJ whole genome shotgun (WGS) entry which is preliminary data.</text>
</comment>
<dbReference type="EMBL" id="JBDFQZ010000004">
    <property type="protein sequence ID" value="KAK9734604.1"/>
    <property type="molecule type" value="Genomic_DNA"/>
</dbReference>
<feature type="coiled-coil region" evidence="1">
    <location>
        <begin position="76"/>
        <end position="108"/>
    </location>
</feature>
<name>A0AAW1LHU3_SAPOF</name>
<dbReference type="AlphaFoldDB" id="A0AAW1LHU3"/>
<proteinExistence type="predicted"/>
<reference evidence="3" key="1">
    <citation type="submission" date="2024-03" db="EMBL/GenBank/DDBJ databases">
        <title>WGS assembly of Saponaria officinalis var. Norfolk2.</title>
        <authorList>
            <person name="Jenkins J."/>
            <person name="Shu S."/>
            <person name="Grimwood J."/>
            <person name="Barry K."/>
            <person name="Goodstein D."/>
            <person name="Schmutz J."/>
            <person name="Leebens-Mack J."/>
            <person name="Osbourn A."/>
        </authorList>
    </citation>
    <scope>NUCLEOTIDE SEQUENCE [LARGE SCALE GENOMIC DNA]</scope>
    <source>
        <strain evidence="3">JIC</strain>
    </source>
</reference>
<feature type="region of interest" description="Disordered" evidence="2">
    <location>
        <begin position="128"/>
        <end position="154"/>
    </location>
</feature>